<evidence type="ECO:0000256" key="5">
    <source>
        <dbReference type="PROSITE-ProRule" id="PRU10141"/>
    </source>
</evidence>
<dbReference type="PANTHER" id="PTHR43289:SF34">
    <property type="entry name" value="SERINE_THREONINE-PROTEIN KINASE YBDM-RELATED"/>
    <property type="match status" value="1"/>
</dbReference>
<evidence type="ECO:0000313" key="8">
    <source>
        <dbReference type="EMBL" id="OEU99744.1"/>
    </source>
</evidence>
<dbReference type="EMBL" id="LJGV01000022">
    <property type="protein sequence ID" value="OEU99744.1"/>
    <property type="molecule type" value="Genomic_DNA"/>
</dbReference>
<proteinExistence type="predicted"/>
<comment type="caution">
    <text evidence="8">The sequence shown here is derived from an EMBL/GenBank/DDBJ whole genome shotgun (WGS) entry which is preliminary data.</text>
</comment>
<dbReference type="SMART" id="SM00220">
    <property type="entry name" value="S_TKc"/>
    <property type="match status" value="1"/>
</dbReference>
<dbReference type="InterPro" id="IPR017441">
    <property type="entry name" value="Protein_kinase_ATP_BS"/>
</dbReference>
<feature type="domain" description="Protein kinase" evidence="7">
    <location>
        <begin position="24"/>
        <end position="288"/>
    </location>
</feature>
<keyword evidence="3 8" id="KW-0418">Kinase</keyword>
<dbReference type="PROSITE" id="PS00108">
    <property type="entry name" value="PROTEIN_KINASE_ST"/>
    <property type="match status" value="1"/>
</dbReference>
<dbReference type="InterPro" id="IPR000719">
    <property type="entry name" value="Prot_kinase_dom"/>
</dbReference>
<evidence type="ECO:0000259" key="7">
    <source>
        <dbReference type="PROSITE" id="PS50011"/>
    </source>
</evidence>
<dbReference type="PROSITE" id="PS00107">
    <property type="entry name" value="PROTEIN_KINASE_ATP"/>
    <property type="match status" value="1"/>
</dbReference>
<reference evidence="8 9" key="1">
    <citation type="journal article" date="2016" name="Front. Microbiol.">
        <title>Comparative Genomics Analysis of Streptomyces Species Reveals Their Adaptation to the Marine Environment and Their Diversity at the Genomic Level.</title>
        <authorList>
            <person name="Tian X."/>
            <person name="Zhang Z."/>
            <person name="Yang T."/>
            <person name="Chen M."/>
            <person name="Li J."/>
            <person name="Chen F."/>
            <person name="Yang J."/>
            <person name="Li W."/>
            <person name="Zhang B."/>
            <person name="Zhang Z."/>
            <person name="Wu J."/>
            <person name="Zhang C."/>
            <person name="Long L."/>
            <person name="Xiao J."/>
        </authorList>
    </citation>
    <scope>NUCLEOTIDE SEQUENCE [LARGE SCALE GENOMIC DNA]</scope>
    <source>
        <strain evidence="8 9">SCSIO M10379</strain>
    </source>
</reference>
<evidence type="ECO:0000256" key="2">
    <source>
        <dbReference type="ARBA" id="ARBA00022741"/>
    </source>
</evidence>
<accession>A0A1E7K743</accession>
<dbReference type="PROSITE" id="PS50011">
    <property type="entry name" value="PROTEIN_KINASE_DOM"/>
    <property type="match status" value="1"/>
</dbReference>
<feature type="compositionally biased region" description="Low complexity" evidence="6">
    <location>
        <begin position="320"/>
        <end position="355"/>
    </location>
</feature>
<keyword evidence="1" id="KW-0808">Transferase</keyword>
<feature type="region of interest" description="Disordered" evidence="6">
    <location>
        <begin position="452"/>
        <end position="480"/>
    </location>
</feature>
<feature type="compositionally biased region" description="Pro residues" evidence="6">
    <location>
        <begin position="391"/>
        <end position="420"/>
    </location>
</feature>
<evidence type="ECO:0000256" key="4">
    <source>
        <dbReference type="ARBA" id="ARBA00022840"/>
    </source>
</evidence>
<dbReference type="GO" id="GO:0005524">
    <property type="term" value="F:ATP binding"/>
    <property type="evidence" value="ECO:0007669"/>
    <property type="project" value="UniProtKB-UniRule"/>
</dbReference>
<name>A0A1E7K743_9ACTN</name>
<sequence length="610" mass="63088">MVDGAAAQVFTPLAPDDPATVAGYRLAARLGSGGMGKVYLSYTPGGRPVAIKVIRPDFSEDPEFRRRFQQEVRAAERVQGLHTAPVIDSDTEGPQPWLATAYVPGPSLADAVGGHGRLPASTVLFLVAGVAEALQVIHKAGIVHRDLKPSNVLLADDGPRVIDFGIARAADATSLTSSGVTIGTPSFMAPEQAAGERVTPATDIFALGQIAAYAALGTPAFGEGTSHGVLYRVVHAEPALEGIQDELRELVTRCLAKRPDDRPGLDEVLRLCQEASDGGELRRPEDWLPSPVAADITHRAAAPAPAQTPPPAPGAPPTAPVTQTGAPPTAPVTQTGAPTRTAAPGAGLGPAGTAPPAAPVPPAPSPPPQAGPQPPPPLAAAPTMASHPVGPRHPAPPGAGPYGPGPYGPVPYGPAHPRPLPPRRRWDRGKTIAAVVVGGMVLFWGAVFSVGSDKSDREGSGGSEAKGGAAKRAPKPQTYKGLNLPDGYFLAMGDDPLKPRDLDDGGIPSELTYLNTTIDGANLGIDDPNGKLALLDKSQKGSLETCRAETRFTDDVALKRLVPGSRLCLQTTSGHIALVTYRGHAPQGDPSDYVKLDVTVWRDAIESEDG</sequence>
<organism evidence="8 9">
    <name type="scientific">Streptomyces qinglanensis</name>
    <dbReference type="NCBI Taxonomy" id="943816"/>
    <lineage>
        <taxon>Bacteria</taxon>
        <taxon>Bacillati</taxon>
        <taxon>Actinomycetota</taxon>
        <taxon>Actinomycetes</taxon>
        <taxon>Kitasatosporales</taxon>
        <taxon>Streptomycetaceae</taxon>
        <taxon>Streptomyces</taxon>
    </lineage>
</organism>
<keyword evidence="4 5" id="KW-0067">ATP-binding</keyword>
<feature type="binding site" evidence="5">
    <location>
        <position position="52"/>
    </location>
    <ligand>
        <name>ATP</name>
        <dbReference type="ChEBI" id="CHEBI:30616"/>
    </ligand>
</feature>
<evidence type="ECO:0000256" key="3">
    <source>
        <dbReference type="ARBA" id="ARBA00022777"/>
    </source>
</evidence>
<feature type="compositionally biased region" description="Low complexity" evidence="6">
    <location>
        <begin position="380"/>
        <end position="389"/>
    </location>
</feature>
<keyword evidence="2 5" id="KW-0547">Nucleotide-binding</keyword>
<keyword evidence="8" id="KW-0723">Serine/threonine-protein kinase</keyword>
<dbReference type="Gene3D" id="3.30.200.20">
    <property type="entry name" value="Phosphorylase Kinase, domain 1"/>
    <property type="match status" value="1"/>
</dbReference>
<dbReference type="RefSeq" id="WP_069992502.1">
    <property type="nucleotide sequence ID" value="NZ_LJGV01000022.1"/>
</dbReference>
<evidence type="ECO:0000313" key="9">
    <source>
        <dbReference type="Proteomes" id="UP000175829"/>
    </source>
</evidence>
<dbReference type="InterPro" id="IPR008271">
    <property type="entry name" value="Ser/Thr_kinase_AS"/>
</dbReference>
<protein>
    <submittedName>
        <fullName evidence="8">Serine/threonine protein kinase</fullName>
    </submittedName>
</protein>
<dbReference type="CDD" id="cd14014">
    <property type="entry name" value="STKc_PknB_like"/>
    <property type="match status" value="1"/>
</dbReference>
<dbReference type="InterPro" id="IPR011009">
    <property type="entry name" value="Kinase-like_dom_sf"/>
</dbReference>
<dbReference type="SUPFAM" id="SSF56112">
    <property type="entry name" value="Protein kinase-like (PK-like)"/>
    <property type="match status" value="1"/>
</dbReference>
<dbReference type="Proteomes" id="UP000175829">
    <property type="component" value="Unassembled WGS sequence"/>
</dbReference>
<dbReference type="PATRIC" id="fig|943816.4.peg.3561"/>
<evidence type="ECO:0000256" key="1">
    <source>
        <dbReference type="ARBA" id="ARBA00022679"/>
    </source>
</evidence>
<dbReference type="GO" id="GO:0004674">
    <property type="term" value="F:protein serine/threonine kinase activity"/>
    <property type="evidence" value="ECO:0007669"/>
    <property type="project" value="UniProtKB-KW"/>
</dbReference>
<gene>
    <name evidence="8" type="ORF">AN217_20210</name>
</gene>
<feature type="compositionally biased region" description="Pro residues" evidence="6">
    <location>
        <begin position="356"/>
        <end position="379"/>
    </location>
</feature>
<evidence type="ECO:0000256" key="6">
    <source>
        <dbReference type="SAM" id="MobiDB-lite"/>
    </source>
</evidence>
<feature type="compositionally biased region" description="Pro residues" evidence="6">
    <location>
        <begin position="306"/>
        <end position="319"/>
    </location>
</feature>
<dbReference type="Pfam" id="PF00069">
    <property type="entry name" value="Pkinase"/>
    <property type="match status" value="1"/>
</dbReference>
<dbReference type="AlphaFoldDB" id="A0A1E7K743"/>
<dbReference type="Gene3D" id="1.10.510.10">
    <property type="entry name" value="Transferase(Phosphotransferase) domain 1"/>
    <property type="match status" value="1"/>
</dbReference>
<feature type="region of interest" description="Disordered" evidence="6">
    <location>
        <begin position="300"/>
        <end position="425"/>
    </location>
</feature>
<dbReference type="PANTHER" id="PTHR43289">
    <property type="entry name" value="MITOGEN-ACTIVATED PROTEIN KINASE KINASE KINASE 20-RELATED"/>
    <property type="match status" value="1"/>
</dbReference>